<evidence type="ECO:0000256" key="4">
    <source>
        <dbReference type="ARBA" id="ARBA00016695"/>
    </source>
</evidence>
<evidence type="ECO:0000313" key="13">
    <source>
        <dbReference type="EMBL" id="PGH04553.1"/>
    </source>
</evidence>
<dbReference type="GO" id="GO:0030686">
    <property type="term" value="C:90S preribosome"/>
    <property type="evidence" value="ECO:0007669"/>
    <property type="project" value="TreeGrafter"/>
</dbReference>
<name>A0A2B7X700_POLH7</name>
<evidence type="ECO:0000256" key="10">
    <source>
        <dbReference type="ARBA" id="ARBA00025053"/>
    </source>
</evidence>
<feature type="region of interest" description="Disordered" evidence="12">
    <location>
        <begin position="216"/>
        <end position="263"/>
    </location>
</feature>
<accession>A0A2B7X700</accession>
<keyword evidence="9 11" id="KW-0687">Ribonucleoprotein</keyword>
<evidence type="ECO:0000256" key="8">
    <source>
        <dbReference type="ARBA" id="ARBA00023242"/>
    </source>
</evidence>
<comment type="subcellular location">
    <subcellularLocation>
        <location evidence="1 11">Nucleus</location>
        <location evidence="1 11">Nucleolus</location>
    </subcellularLocation>
</comment>
<dbReference type="Pfam" id="PF06102">
    <property type="entry name" value="RRP36"/>
    <property type="match status" value="1"/>
</dbReference>
<feature type="compositionally biased region" description="Basic and acidic residues" evidence="12">
    <location>
        <begin position="109"/>
        <end position="135"/>
    </location>
</feature>
<dbReference type="PANTHER" id="PTHR21738">
    <property type="entry name" value="RIBOSOMAL RNA PROCESSING PROTEIN 36 HOMOLOG"/>
    <property type="match status" value="1"/>
</dbReference>
<evidence type="ECO:0000256" key="12">
    <source>
        <dbReference type="SAM" id="MobiDB-lite"/>
    </source>
</evidence>
<dbReference type="GO" id="GO:0005730">
    <property type="term" value="C:nucleolus"/>
    <property type="evidence" value="ECO:0007669"/>
    <property type="project" value="UniProtKB-SubCell"/>
</dbReference>
<organism evidence="13 14">
    <name type="scientific">Polytolypa hystricis (strain UAMH7299)</name>
    <dbReference type="NCBI Taxonomy" id="1447883"/>
    <lineage>
        <taxon>Eukaryota</taxon>
        <taxon>Fungi</taxon>
        <taxon>Dikarya</taxon>
        <taxon>Ascomycota</taxon>
        <taxon>Pezizomycotina</taxon>
        <taxon>Eurotiomycetes</taxon>
        <taxon>Eurotiomycetidae</taxon>
        <taxon>Onygenales</taxon>
        <taxon>Onygenales incertae sedis</taxon>
        <taxon>Polytolypa</taxon>
    </lineage>
</organism>
<keyword evidence="7" id="KW-0175">Coiled coil</keyword>
<keyword evidence="8 11" id="KW-0539">Nucleus</keyword>
<comment type="caution">
    <text evidence="13">The sequence shown here is derived from an EMBL/GenBank/DDBJ whole genome shotgun (WGS) entry which is preliminary data.</text>
</comment>
<comment type="similarity">
    <text evidence="2 11">Belongs to the RRP36 family.</text>
</comment>
<feature type="compositionally biased region" description="Basic and acidic residues" evidence="12">
    <location>
        <begin position="216"/>
        <end position="229"/>
    </location>
</feature>
<feature type="region of interest" description="Disordered" evidence="12">
    <location>
        <begin position="290"/>
        <end position="321"/>
    </location>
</feature>
<keyword evidence="5 11" id="KW-0690">Ribosome biogenesis</keyword>
<evidence type="ECO:0000313" key="14">
    <source>
        <dbReference type="Proteomes" id="UP000224634"/>
    </source>
</evidence>
<dbReference type="PANTHER" id="PTHR21738:SF0">
    <property type="entry name" value="RIBOSOMAL RNA PROCESSING PROTEIN 36 HOMOLOG"/>
    <property type="match status" value="1"/>
</dbReference>
<sequence length="321" mass="36185">MAISKTLNRRVRAQIDEDEEEHFSELSGSENQSKSEAASGSESGSEEDEDSEIGSEGEDEESQISDSPEPDINATLQEISFGALAKAQVSLGKRKRSNSNSTPAANPLDEIRQKIRSAKEAKEANSKAPKSEKPHRTSKHAPTIQSSKYAVTRKRTVVEPPNAPKARDPRFDSVVLKHGMTSAASAGTAAAASKKNYEFLDTYRKSELAELKKKMAKTKNAEEKEELKGTIRSLGDQQRAFDRKEREKEIVKQHRKKERELIREGKKSTPYFLKKGDVRKEMIVQQYQEMGSKDRQKALTRRRKKVVAKERREMPSERRGI</sequence>
<evidence type="ECO:0000256" key="2">
    <source>
        <dbReference type="ARBA" id="ARBA00009418"/>
    </source>
</evidence>
<reference evidence="13 14" key="1">
    <citation type="submission" date="2017-10" db="EMBL/GenBank/DDBJ databases">
        <title>Comparative genomics in systemic dimorphic fungi from Ajellomycetaceae.</title>
        <authorList>
            <person name="Munoz J.F."/>
            <person name="Mcewen J.G."/>
            <person name="Clay O.K."/>
            <person name="Cuomo C.A."/>
        </authorList>
    </citation>
    <scope>NUCLEOTIDE SEQUENCE [LARGE SCALE GENOMIC DNA]</scope>
    <source>
        <strain evidence="13 14">UAMH7299</strain>
    </source>
</reference>
<dbReference type="AlphaFoldDB" id="A0A2B7X700"/>
<evidence type="ECO:0000256" key="7">
    <source>
        <dbReference type="ARBA" id="ARBA00023054"/>
    </source>
</evidence>
<protein>
    <recommendedName>
        <fullName evidence="4 11">rRNA biogenesis protein RRP36</fullName>
    </recommendedName>
</protein>
<dbReference type="STRING" id="1447883.A0A2B7X700"/>
<dbReference type="InterPro" id="IPR009292">
    <property type="entry name" value="RRP36"/>
</dbReference>
<feature type="compositionally biased region" description="Acidic residues" evidence="12">
    <location>
        <begin position="44"/>
        <end position="63"/>
    </location>
</feature>
<evidence type="ECO:0000256" key="9">
    <source>
        <dbReference type="ARBA" id="ARBA00023274"/>
    </source>
</evidence>
<evidence type="ECO:0000256" key="5">
    <source>
        <dbReference type="ARBA" id="ARBA00022517"/>
    </source>
</evidence>
<keyword evidence="14" id="KW-1185">Reference proteome</keyword>
<comment type="function">
    <text evidence="10 11">Component of the 90S pre-ribosome involved in the maturation of rRNAs. Required for early cleavages of the pre-RNAs in the 40S ribosomal subunit maturation pathway.</text>
</comment>
<evidence type="ECO:0000256" key="11">
    <source>
        <dbReference type="RuleBase" id="RU368027"/>
    </source>
</evidence>
<proteinExistence type="inferred from homology"/>
<comment type="subunit">
    <text evidence="3 11">Associates with 90S and pre-40S pre-ribosomal particles.</text>
</comment>
<gene>
    <name evidence="13" type="ORF">AJ80_08497</name>
</gene>
<dbReference type="EMBL" id="PDNA01000198">
    <property type="protein sequence ID" value="PGH04553.1"/>
    <property type="molecule type" value="Genomic_DNA"/>
</dbReference>
<dbReference type="OrthoDB" id="448446at2759"/>
<dbReference type="GO" id="GO:0000462">
    <property type="term" value="P:maturation of SSU-rRNA from tricistronic rRNA transcript (SSU-rRNA, 5.8S rRNA, LSU-rRNA)"/>
    <property type="evidence" value="ECO:0007669"/>
    <property type="project" value="TreeGrafter"/>
</dbReference>
<evidence type="ECO:0000256" key="6">
    <source>
        <dbReference type="ARBA" id="ARBA00022552"/>
    </source>
</evidence>
<dbReference type="Proteomes" id="UP000224634">
    <property type="component" value="Unassembled WGS sequence"/>
</dbReference>
<feature type="region of interest" description="Disordered" evidence="12">
    <location>
        <begin position="1"/>
        <end position="171"/>
    </location>
</feature>
<evidence type="ECO:0000256" key="3">
    <source>
        <dbReference type="ARBA" id="ARBA00011167"/>
    </source>
</evidence>
<feature type="compositionally biased region" description="Basic and acidic residues" evidence="12">
    <location>
        <begin position="307"/>
        <end position="321"/>
    </location>
</feature>
<keyword evidence="6 11" id="KW-0698">rRNA processing</keyword>
<evidence type="ECO:0000256" key="1">
    <source>
        <dbReference type="ARBA" id="ARBA00004604"/>
    </source>
</evidence>
<feature type="compositionally biased region" description="Basic and acidic residues" evidence="12">
    <location>
        <begin position="239"/>
        <end position="263"/>
    </location>
</feature>